<dbReference type="InterPro" id="IPR050903">
    <property type="entry name" value="Bact_Chemotaxis_MeTrfase"/>
</dbReference>
<dbReference type="InterPro" id="IPR029063">
    <property type="entry name" value="SAM-dependent_MTases_sf"/>
</dbReference>
<reference evidence="7 8" key="1">
    <citation type="submission" date="2018-12" db="EMBL/GenBank/DDBJ databases">
        <title>Rubrispira sanarue gen. nov., sp., nov., a member of the order Silvanigrellales, isolated from a brackish lake in Hamamatsu Japan.</title>
        <authorList>
            <person name="Maejima Y."/>
            <person name="Iino T."/>
            <person name="Muraguchi Y."/>
            <person name="Fukuda K."/>
            <person name="Nojiri H."/>
            <person name="Ohkuma M."/>
            <person name="Moriuchi R."/>
            <person name="Dohra H."/>
            <person name="Kimbara K."/>
            <person name="Shintani M."/>
        </authorList>
    </citation>
    <scope>NUCLEOTIDE SEQUENCE [LARGE SCALE GENOMIC DNA]</scope>
    <source>
        <strain evidence="7 8">RF1110005</strain>
    </source>
</reference>
<dbReference type="OrthoDB" id="5289648at2"/>
<sequence>MTDTEPKNPLAHDVLMTDVKGYEVLAKKLFEHTGIFMDPCEKNYSLMSNRMQKILKKYNCQNYQDFINIINTNNSEAKEDFYQALTTNTTQFFRENEHFIFLKGKMPEIESYILAEKRKEIRIWCAAASTGEEPYTILMCVLESLNPLSNITVKITATDINTLVLEKAKLGVYKKELLESVSPALVLKYFERNANTGEEFLQIKEKYRCMIEFSKFNLNAESYLFINKFDIIFCRNVLIYFTHKAVEEVIVKLSRCLDKKGYLFIAHSEAIMGERLTLKSIAPSVYQLK</sequence>
<feature type="domain" description="CheR-type methyltransferase" evidence="6">
    <location>
        <begin position="10"/>
        <end position="289"/>
    </location>
</feature>
<dbReference type="PROSITE" id="PS50123">
    <property type="entry name" value="CHER"/>
    <property type="match status" value="1"/>
</dbReference>
<dbReference type="SMART" id="SM00138">
    <property type="entry name" value="MeTrc"/>
    <property type="match status" value="1"/>
</dbReference>
<dbReference type="EMBL" id="AP019368">
    <property type="protein sequence ID" value="BBH52431.1"/>
    <property type="molecule type" value="Genomic_DNA"/>
</dbReference>
<evidence type="ECO:0000256" key="1">
    <source>
        <dbReference type="ARBA" id="ARBA00001541"/>
    </source>
</evidence>
<evidence type="ECO:0000259" key="6">
    <source>
        <dbReference type="PROSITE" id="PS50123"/>
    </source>
</evidence>
<evidence type="ECO:0000256" key="3">
    <source>
        <dbReference type="ARBA" id="ARBA00022603"/>
    </source>
</evidence>
<dbReference type="SUPFAM" id="SSF47757">
    <property type="entry name" value="Chemotaxis receptor methyltransferase CheR, N-terminal domain"/>
    <property type="match status" value="1"/>
</dbReference>
<keyword evidence="3 7" id="KW-0489">Methyltransferase</keyword>
<evidence type="ECO:0000256" key="2">
    <source>
        <dbReference type="ARBA" id="ARBA00012534"/>
    </source>
</evidence>
<dbReference type="AlphaFoldDB" id="A0A4P2VI80"/>
<dbReference type="GO" id="GO:0008983">
    <property type="term" value="F:protein-glutamate O-methyltransferase activity"/>
    <property type="evidence" value="ECO:0007669"/>
    <property type="project" value="UniProtKB-EC"/>
</dbReference>
<comment type="catalytic activity">
    <reaction evidence="1">
        <text>L-glutamyl-[protein] + S-adenosyl-L-methionine = [protein]-L-glutamate 5-O-methyl ester + S-adenosyl-L-homocysteine</text>
        <dbReference type="Rhea" id="RHEA:24452"/>
        <dbReference type="Rhea" id="RHEA-COMP:10208"/>
        <dbReference type="Rhea" id="RHEA-COMP:10311"/>
        <dbReference type="ChEBI" id="CHEBI:29973"/>
        <dbReference type="ChEBI" id="CHEBI:57856"/>
        <dbReference type="ChEBI" id="CHEBI:59789"/>
        <dbReference type="ChEBI" id="CHEBI:82795"/>
        <dbReference type="EC" id="2.1.1.80"/>
    </reaction>
</comment>
<dbReference type="KEGG" id="sbf:JCM31447_08720"/>
<accession>A0A4P2VI80</accession>
<dbReference type="EC" id="2.1.1.80" evidence="2"/>
<dbReference type="InterPro" id="IPR026024">
    <property type="entry name" value="Chemotaxis_MeTrfase_CheR"/>
</dbReference>
<dbReference type="InterPro" id="IPR036804">
    <property type="entry name" value="CheR_N_sf"/>
</dbReference>
<name>A0A4P2VI80_FLUSA</name>
<dbReference type="PANTHER" id="PTHR24422">
    <property type="entry name" value="CHEMOTAXIS PROTEIN METHYLTRANSFERASE"/>
    <property type="match status" value="1"/>
</dbReference>
<dbReference type="SUPFAM" id="SSF53335">
    <property type="entry name" value="S-adenosyl-L-methionine-dependent methyltransferases"/>
    <property type="match status" value="1"/>
</dbReference>
<dbReference type="PIRSF" id="PIRSF000410">
    <property type="entry name" value="CheR"/>
    <property type="match status" value="1"/>
</dbReference>
<dbReference type="RefSeq" id="WP_130606928.1">
    <property type="nucleotide sequence ID" value="NZ_AP019368.1"/>
</dbReference>
<evidence type="ECO:0000256" key="5">
    <source>
        <dbReference type="ARBA" id="ARBA00022691"/>
    </source>
</evidence>
<evidence type="ECO:0000256" key="4">
    <source>
        <dbReference type="ARBA" id="ARBA00022679"/>
    </source>
</evidence>
<dbReference type="PRINTS" id="PR00996">
    <property type="entry name" value="CHERMTFRASE"/>
</dbReference>
<evidence type="ECO:0000313" key="7">
    <source>
        <dbReference type="EMBL" id="BBH52431.1"/>
    </source>
</evidence>
<dbReference type="Gene3D" id="1.10.155.10">
    <property type="entry name" value="Chemotaxis receptor methyltransferase CheR, N-terminal domain"/>
    <property type="match status" value="1"/>
</dbReference>
<protein>
    <recommendedName>
        <fullName evidence="2">protein-glutamate O-methyltransferase</fullName>
        <ecNumber evidence="2">2.1.1.80</ecNumber>
    </recommendedName>
</protein>
<keyword evidence="4 7" id="KW-0808">Transferase</keyword>
<dbReference type="Proteomes" id="UP000291236">
    <property type="component" value="Chromosome"/>
</dbReference>
<evidence type="ECO:0000313" key="8">
    <source>
        <dbReference type="Proteomes" id="UP000291236"/>
    </source>
</evidence>
<dbReference type="Pfam" id="PF01739">
    <property type="entry name" value="CheR"/>
    <property type="match status" value="1"/>
</dbReference>
<gene>
    <name evidence="7" type="ORF">JCM31447_08720</name>
</gene>
<dbReference type="Gene3D" id="3.40.50.150">
    <property type="entry name" value="Vaccinia Virus protein VP39"/>
    <property type="match status" value="1"/>
</dbReference>
<proteinExistence type="predicted"/>
<dbReference type="InterPro" id="IPR022642">
    <property type="entry name" value="CheR_C"/>
</dbReference>
<dbReference type="GO" id="GO:0032259">
    <property type="term" value="P:methylation"/>
    <property type="evidence" value="ECO:0007669"/>
    <property type="project" value="UniProtKB-KW"/>
</dbReference>
<keyword evidence="8" id="KW-1185">Reference proteome</keyword>
<organism evidence="7 8">
    <name type="scientific">Fluviispira sanaruensis</name>
    <dbReference type="NCBI Taxonomy" id="2493639"/>
    <lineage>
        <taxon>Bacteria</taxon>
        <taxon>Pseudomonadati</taxon>
        <taxon>Bdellovibrionota</taxon>
        <taxon>Oligoflexia</taxon>
        <taxon>Silvanigrellales</taxon>
        <taxon>Silvanigrellaceae</taxon>
        <taxon>Fluviispira</taxon>
    </lineage>
</organism>
<dbReference type="InterPro" id="IPR000780">
    <property type="entry name" value="CheR_MeTrfase"/>
</dbReference>
<dbReference type="PANTHER" id="PTHR24422:SF19">
    <property type="entry name" value="CHEMOTAXIS PROTEIN METHYLTRANSFERASE"/>
    <property type="match status" value="1"/>
</dbReference>
<keyword evidence="5" id="KW-0949">S-adenosyl-L-methionine</keyword>